<dbReference type="GO" id="GO:0005737">
    <property type="term" value="C:cytoplasm"/>
    <property type="evidence" value="ECO:0007669"/>
    <property type="project" value="TreeGrafter"/>
</dbReference>
<dbReference type="PRINTS" id="PR00469">
    <property type="entry name" value="PNDRDTASEII"/>
</dbReference>
<dbReference type="SUPFAM" id="SSF51905">
    <property type="entry name" value="FAD/NAD(P)-binding domain"/>
    <property type="match status" value="1"/>
</dbReference>
<name>A0AAW1PBM8_9CHLO</name>
<comment type="similarity">
    <text evidence="1">Belongs to the FAD-dependent oxidoreductase family.</text>
</comment>
<organism evidence="6 7">
    <name type="scientific">Symbiochloris irregularis</name>
    <dbReference type="NCBI Taxonomy" id="706552"/>
    <lineage>
        <taxon>Eukaryota</taxon>
        <taxon>Viridiplantae</taxon>
        <taxon>Chlorophyta</taxon>
        <taxon>core chlorophytes</taxon>
        <taxon>Trebouxiophyceae</taxon>
        <taxon>Trebouxiales</taxon>
        <taxon>Trebouxiaceae</taxon>
        <taxon>Symbiochloris</taxon>
    </lineage>
</organism>
<proteinExistence type="inferred from homology"/>
<dbReference type="EMBL" id="JALJOQ010000041">
    <property type="protein sequence ID" value="KAK9805849.1"/>
    <property type="molecule type" value="Genomic_DNA"/>
</dbReference>
<evidence type="ECO:0000313" key="6">
    <source>
        <dbReference type="EMBL" id="KAK9805849.1"/>
    </source>
</evidence>
<evidence type="ECO:0000256" key="4">
    <source>
        <dbReference type="ARBA" id="ARBA00023002"/>
    </source>
</evidence>
<dbReference type="Proteomes" id="UP001465755">
    <property type="component" value="Unassembled WGS sequence"/>
</dbReference>
<dbReference type="InterPro" id="IPR036188">
    <property type="entry name" value="FAD/NAD-bd_sf"/>
</dbReference>
<dbReference type="GO" id="GO:0050660">
    <property type="term" value="F:flavin adenine dinucleotide binding"/>
    <property type="evidence" value="ECO:0007669"/>
    <property type="project" value="TreeGrafter"/>
</dbReference>
<feature type="domain" description="FAD/NAD(P)-binding" evidence="5">
    <location>
        <begin position="9"/>
        <end position="290"/>
    </location>
</feature>
<accession>A0AAW1PBM8</accession>
<sequence>MTDAGRKLRVVILGGGHGGLSVARALTKSGLADVKLVDGKGFFEINWATVRAPVEPDIGTSCIVDYADLIDSASFVRATVTAISSDKVVLNNGQSLPYDLAVFAVGTKHRDKFIQTGKGTAADRRRTFQDARKQLEAAKTVLFVGGGPVGVEMAAEIATAMPGKTVVLATSADRLLADQPKSLSASAAKALKQYGVKVYLNEKVKEVQGGTGKFTLQSAGTEVQADLVYWCVGATAHTDWLKSSHPDVCNERGLIKVDEYLRVKGHPNWFALGDCADLPETKLGYQAARQGLEVAQSIKAVIQQGPETARLTRHKPYTGMQAMILTLGKNNGAMHIAGWWVPWFLPTFLKSKDLFVKKTRHELGLSAPS</sequence>
<dbReference type="GO" id="GO:0004174">
    <property type="term" value="F:electron-transferring-flavoprotein dehydrogenase activity"/>
    <property type="evidence" value="ECO:0007669"/>
    <property type="project" value="TreeGrafter"/>
</dbReference>
<dbReference type="AlphaFoldDB" id="A0AAW1PBM8"/>
<gene>
    <name evidence="6" type="ORF">WJX73_007931</name>
</gene>
<dbReference type="InterPro" id="IPR023753">
    <property type="entry name" value="FAD/NAD-binding_dom"/>
</dbReference>
<dbReference type="Gene3D" id="3.50.50.100">
    <property type="match status" value="1"/>
</dbReference>
<keyword evidence="2" id="KW-0285">Flavoprotein</keyword>
<dbReference type="PANTHER" id="PTHR43735:SF3">
    <property type="entry name" value="FERROPTOSIS SUPPRESSOR PROTEIN 1"/>
    <property type="match status" value="1"/>
</dbReference>
<evidence type="ECO:0000313" key="7">
    <source>
        <dbReference type="Proteomes" id="UP001465755"/>
    </source>
</evidence>
<protein>
    <recommendedName>
        <fullName evidence="5">FAD/NAD(P)-binding domain-containing protein</fullName>
    </recommendedName>
</protein>
<evidence type="ECO:0000256" key="2">
    <source>
        <dbReference type="ARBA" id="ARBA00022630"/>
    </source>
</evidence>
<keyword evidence="7" id="KW-1185">Reference proteome</keyword>
<dbReference type="PANTHER" id="PTHR43735">
    <property type="entry name" value="APOPTOSIS-INDUCING FACTOR 1"/>
    <property type="match status" value="1"/>
</dbReference>
<dbReference type="PRINTS" id="PR00368">
    <property type="entry name" value="FADPNR"/>
</dbReference>
<evidence type="ECO:0000256" key="1">
    <source>
        <dbReference type="ARBA" id="ARBA00006442"/>
    </source>
</evidence>
<evidence type="ECO:0000259" key="5">
    <source>
        <dbReference type="Pfam" id="PF07992"/>
    </source>
</evidence>
<dbReference type="Pfam" id="PF07992">
    <property type="entry name" value="Pyr_redox_2"/>
    <property type="match status" value="1"/>
</dbReference>
<evidence type="ECO:0000256" key="3">
    <source>
        <dbReference type="ARBA" id="ARBA00022827"/>
    </source>
</evidence>
<keyword evidence="3" id="KW-0274">FAD</keyword>
<keyword evidence="4" id="KW-0560">Oxidoreductase</keyword>
<reference evidence="6 7" key="1">
    <citation type="journal article" date="2024" name="Nat. Commun.">
        <title>Phylogenomics reveals the evolutionary origins of lichenization in chlorophyte algae.</title>
        <authorList>
            <person name="Puginier C."/>
            <person name="Libourel C."/>
            <person name="Otte J."/>
            <person name="Skaloud P."/>
            <person name="Haon M."/>
            <person name="Grisel S."/>
            <person name="Petersen M."/>
            <person name="Berrin J.G."/>
            <person name="Delaux P.M."/>
            <person name="Dal Grande F."/>
            <person name="Keller J."/>
        </authorList>
    </citation>
    <scope>NUCLEOTIDE SEQUENCE [LARGE SCALE GENOMIC DNA]</scope>
    <source>
        <strain evidence="6 7">SAG 2036</strain>
    </source>
</reference>
<comment type="caution">
    <text evidence="6">The sequence shown here is derived from an EMBL/GenBank/DDBJ whole genome shotgun (WGS) entry which is preliminary data.</text>
</comment>